<dbReference type="Proteomes" id="UP001156974">
    <property type="component" value="Unassembled WGS sequence"/>
</dbReference>
<dbReference type="Pfam" id="PF17963">
    <property type="entry name" value="Big_9"/>
    <property type="match status" value="1"/>
</dbReference>
<feature type="signal peptide" evidence="1">
    <location>
        <begin position="1"/>
        <end position="24"/>
    </location>
</feature>
<evidence type="ECO:0000313" key="3">
    <source>
        <dbReference type="EMBL" id="MDI4670820.1"/>
    </source>
</evidence>
<dbReference type="PROSITE" id="PS50234">
    <property type="entry name" value="VWFA"/>
    <property type="match status" value="1"/>
</dbReference>
<dbReference type="InterPro" id="IPR020008">
    <property type="entry name" value="GlyGly_CTERM"/>
</dbReference>
<evidence type="ECO:0000256" key="1">
    <source>
        <dbReference type="SAM" id="SignalP"/>
    </source>
</evidence>
<dbReference type="PANTHER" id="PTHR10579:SF43">
    <property type="entry name" value="ZINC FINGER (C3HC4-TYPE RING FINGER) FAMILY PROTEIN"/>
    <property type="match status" value="1"/>
</dbReference>
<dbReference type="Pfam" id="PF17803">
    <property type="entry name" value="Cadherin_4"/>
    <property type="match status" value="1"/>
</dbReference>
<keyword evidence="1" id="KW-0732">Signal</keyword>
<dbReference type="Gene3D" id="2.60.40.2810">
    <property type="match status" value="2"/>
</dbReference>
<comment type="caution">
    <text evidence="3">The sequence shown here is derived from an EMBL/GenBank/DDBJ whole genome shotgun (WGS) entry which is preliminary data.</text>
</comment>
<sequence>MYKNKLTQTALCVAAALASTSTIAANSWLSRVSTVDQHQQKKVFAANRMQSLSAVSTDSSTAIFDITVSLYNNPEGAEQNAYEEIFKNFADAICEQTNGEHKLGTVSVFRENKHRSKSDIIWGSREWPRANASGFGANGMHIWFGDVFPNGAGAGKDHDMLQDPKGAGYTLAHEWGHYAYGLFDEYQGVAESADANSPIKTDLATNSIMSNQWKALQGDMLWLNHSTATNIGNVDRTAQGRVYGKSAWEVLLQDAKDDPKLGRKTAQPERTRFLTLANNAPDDVTPVKIELPSAQASCRDQLDVVWVEGDIDMQVVIDRSGSMGGAAINNAKQAAKILVDATAEGTTSMGLVSFSSYYNVIQDFPVTKIESPDVSVKTELKAAIDSIRAGGSTALYDGSQLALDNLEQYQQTQASGAPGVVFVLADGDDNDSRLSQASVISNYQQANMPIFSFGYGSASPTGPLLTLANATGGKYFSSPTSLAEIVDAFLQANAIATDNQNLASTTYSIDSTQSASQPIYVDSGLDNINVFVNHNADLADLELALFDGAGTLVTDIDFNCIDTASTQSCSANISNQKLSAHGAGQWQLQLTNLNQSTSLTAAVNVSAEPSLSGTYSVNVEGVDGNAVTYPAPMILTTAITKDKLITGANVKATITDPNQVKSELEMFDNGIGGDAVSGDGIYSVIAPYNQNGIYQVEVHVDNNDSNAVYTTTGLLTPTIDGSVPEAETLPSIDENFVRIAKTSLVVSDVPYSDSNDSYYLSDDLTPSNAGIEGMVDSQGDLDFYQIENIDTTSEFVVRVSDLSLGMKPSLTLYKSDGITVIDQDITLDTNPSKTGYVFYKVATTDLESTLYAAVQHEDTTATTGGYQISAGAPLNTDTPPNNAPVAAEDVASIWSGQTTVINVLENDTDLDGDTLSIDSVQNNGTLGVVSLVDGQITYDASTAFDDEVPGTVISDSFKYIVTDNNGAFVEGQVTISVSINTPPTAEADIVYVDENGTVNISPLQNDSDADGHSITLIDYLDTLTGELTDNNDGTWTYSTNGQFDSLTKGEQVTDALTYTIADEVGSESMAQVSVIITGINTIPSAEADEVSTSKSSTVLIDALVNDSDEDGDALSVVSLDVEGIKGTVTDNGDGTFTYDPAGKFADLYAGSSATETFSYAVSDGSEQVSTTVTVTVNGEGSKPEVEKSSSSSGGSLFWLTLLLAPFSLLRRRKK</sequence>
<reference evidence="3 4" key="1">
    <citation type="submission" date="2022-02" db="EMBL/GenBank/DDBJ databases">
        <title>Genome analysis of Beneficial Microorganisms for Coral consortium from Pocillopora damicornis.</title>
        <authorList>
            <person name="Rosado P.M."/>
            <person name="Cardoso P.M."/>
            <person name="Rosado J.G."/>
            <person name="Schultz J."/>
            <person name="Rocha U."/>
            <person name="Costa T.K."/>
            <person name="Peixoto R.S."/>
        </authorList>
    </citation>
    <scope>NUCLEOTIDE SEQUENCE [LARGE SCALE GENOMIC DNA]</scope>
    <source>
        <strain evidence="3 4">BMC5</strain>
    </source>
</reference>
<organism evidence="3 4">
    <name type="scientific">Pseudoalteromonas shioyasakiensis</name>
    <dbReference type="NCBI Taxonomy" id="1190813"/>
    <lineage>
        <taxon>Bacteria</taxon>
        <taxon>Pseudomonadati</taxon>
        <taxon>Pseudomonadota</taxon>
        <taxon>Gammaproteobacteria</taxon>
        <taxon>Alteromonadales</taxon>
        <taxon>Pseudoalteromonadaceae</taxon>
        <taxon>Pseudoalteromonas</taxon>
    </lineage>
</organism>
<proteinExistence type="predicted"/>
<dbReference type="CDD" id="cd00198">
    <property type="entry name" value="vWFA"/>
    <property type="match status" value="1"/>
</dbReference>
<keyword evidence="4" id="KW-1185">Reference proteome</keyword>
<dbReference type="Gene3D" id="3.40.50.410">
    <property type="entry name" value="von Willebrand factor, type A domain"/>
    <property type="match status" value="1"/>
</dbReference>
<dbReference type="InterPro" id="IPR010221">
    <property type="entry name" value="VCBS_dom"/>
</dbReference>
<dbReference type="SMART" id="SM00327">
    <property type="entry name" value="VWA"/>
    <property type="match status" value="1"/>
</dbReference>
<feature type="chain" id="PRO_5046783326" evidence="1">
    <location>
        <begin position="25"/>
        <end position="1214"/>
    </location>
</feature>
<dbReference type="Pfam" id="PF00092">
    <property type="entry name" value="VWA"/>
    <property type="match status" value="1"/>
</dbReference>
<gene>
    <name evidence="3" type="ORF">MKZ47_17240</name>
</gene>
<dbReference type="PANTHER" id="PTHR10579">
    <property type="entry name" value="CALCIUM-ACTIVATED CHLORIDE CHANNEL REGULATOR"/>
    <property type="match status" value="1"/>
</dbReference>
<protein>
    <submittedName>
        <fullName evidence="3">Ig-like domain-containing protein</fullName>
    </submittedName>
</protein>
<dbReference type="InterPro" id="IPR040853">
    <property type="entry name" value="RapA2_cadherin-like"/>
</dbReference>
<dbReference type="RefSeq" id="WP_175083365.1">
    <property type="nucleotide sequence ID" value="NZ_JAKUMG010000013.1"/>
</dbReference>
<dbReference type="EMBL" id="JAKUMG010000013">
    <property type="protein sequence ID" value="MDI4670820.1"/>
    <property type="molecule type" value="Genomic_DNA"/>
</dbReference>
<dbReference type="NCBIfam" id="NF041940">
    <property type="entry name" value="choice_anch_X"/>
    <property type="match status" value="1"/>
</dbReference>
<evidence type="ECO:0000259" key="2">
    <source>
        <dbReference type="PROSITE" id="PS50234"/>
    </source>
</evidence>
<dbReference type="NCBIfam" id="TIGR01965">
    <property type="entry name" value="VCBS_repeat"/>
    <property type="match status" value="2"/>
</dbReference>
<accession>A0ABT6U6E6</accession>
<dbReference type="SUPFAM" id="SSF53300">
    <property type="entry name" value="vWA-like"/>
    <property type="match status" value="1"/>
</dbReference>
<feature type="domain" description="VWFA" evidence="2">
    <location>
        <begin position="312"/>
        <end position="493"/>
    </location>
</feature>
<name>A0ABT6U6E6_9GAMM</name>
<dbReference type="NCBIfam" id="TIGR03501">
    <property type="entry name" value="GlyGly_CTERM"/>
    <property type="match status" value="1"/>
</dbReference>
<evidence type="ECO:0000313" key="4">
    <source>
        <dbReference type="Proteomes" id="UP001156974"/>
    </source>
</evidence>
<dbReference type="InterPro" id="IPR002035">
    <property type="entry name" value="VWF_A"/>
</dbReference>
<dbReference type="InterPro" id="IPR036465">
    <property type="entry name" value="vWFA_dom_sf"/>
</dbReference>
<dbReference type="NCBIfam" id="NF012211">
    <property type="entry name" value="tand_rpt_95"/>
    <property type="match status" value="3"/>
</dbReference>
<dbReference type="InterPro" id="IPR051266">
    <property type="entry name" value="CLCR"/>
</dbReference>